<proteinExistence type="predicted"/>
<sequence length="344" mass="39138">MSAAAVASSEDLLREILTRLPVRPLVRLKVVNCRSNGLLLKGLKQAPGLSLVPLGEYQPPRVLPFNFLNKWGTSVLDSCKGLLCYSMADLHNPKQISYYVCHLASGEFTRIGVFDVLSTIRLKVGIVSFDPLKSVHYKVILIHQIPSASSNFRLNIDIYASVTQSWKPAEVVIVPYDAGFNNEAVYMNGAIYWYDQTRKAVWYLDLDTKCLDRSRGNLHLIATCRLRTMLLTVYEMKQDRSGWFVKYHCDLRILEYAFPRIFCAHYDNLHVFHLLCLLEGETQEEATLVMAVPGEVISYNLKTNASKTLRHFGMFGVINKRNGAYELETPGIKTYQYLETLARI</sequence>
<dbReference type="EMBL" id="CM031839">
    <property type="protein sequence ID" value="KAG6676172.1"/>
    <property type="molecule type" value="Genomic_DNA"/>
</dbReference>
<gene>
    <name evidence="1" type="ORF">I3842_15G139300</name>
</gene>
<dbReference type="Proteomes" id="UP000811246">
    <property type="component" value="Chromosome 15"/>
</dbReference>
<comment type="caution">
    <text evidence="1">The sequence shown here is derived from an EMBL/GenBank/DDBJ whole genome shotgun (WGS) entry which is preliminary data.</text>
</comment>
<dbReference type="AlphaFoldDB" id="A0A922AEG5"/>
<protein>
    <recommendedName>
        <fullName evidence="3">F-box protein</fullName>
    </recommendedName>
</protein>
<dbReference type="PANTHER" id="PTHR35546:SF25">
    <property type="entry name" value="F-BOX DOMAIN-CONTAINING PROTEIN"/>
    <property type="match status" value="1"/>
</dbReference>
<evidence type="ECO:0000313" key="2">
    <source>
        <dbReference type="Proteomes" id="UP000811246"/>
    </source>
</evidence>
<accession>A0A922AEG5</accession>
<evidence type="ECO:0000313" key="1">
    <source>
        <dbReference type="EMBL" id="KAG6676172.1"/>
    </source>
</evidence>
<dbReference type="InterPro" id="IPR055290">
    <property type="entry name" value="At3g26010-like"/>
</dbReference>
<reference evidence="1" key="1">
    <citation type="submission" date="2021-01" db="EMBL/GenBank/DDBJ databases">
        <authorList>
            <person name="Lovell J.T."/>
            <person name="Bentley N."/>
            <person name="Bhattarai G."/>
            <person name="Jenkins J.W."/>
            <person name="Sreedasyam A."/>
            <person name="Alarcon Y."/>
            <person name="Bock C."/>
            <person name="Boston L."/>
            <person name="Carlson J."/>
            <person name="Cervantes K."/>
            <person name="Clermont K."/>
            <person name="Krom N."/>
            <person name="Kubenka K."/>
            <person name="Mamidi S."/>
            <person name="Mattison C."/>
            <person name="Monteros M."/>
            <person name="Pisani C."/>
            <person name="Plott C."/>
            <person name="Rajasekar S."/>
            <person name="Rhein H.S."/>
            <person name="Rohla C."/>
            <person name="Song M."/>
            <person name="Hilaire R.S."/>
            <person name="Shu S."/>
            <person name="Wells L."/>
            <person name="Wang X."/>
            <person name="Webber J."/>
            <person name="Heerema R.J."/>
            <person name="Klein P."/>
            <person name="Conner P."/>
            <person name="Grauke L."/>
            <person name="Grimwood J."/>
            <person name="Schmutz J."/>
            <person name="Randall J.J."/>
        </authorList>
    </citation>
    <scope>NUCLEOTIDE SEQUENCE</scope>
    <source>
        <tissue evidence="1">Leaf</tissue>
    </source>
</reference>
<dbReference type="PANTHER" id="PTHR35546">
    <property type="entry name" value="F-BOX PROTEIN INTERACTION DOMAIN PROTEIN-RELATED"/>
    <property type="match status" value="1"/>
</dbReference>
<evidence type="ECO:0008006" key="3">
    <source>
        <dbReference type="Google" id="ProtNLM"/>
    </source>
</evidence>
<organism evidence="1 2">
    <name type="scientific">Carya illinoinensis</name>
    <name type="common">Pecan</name>
    <dbReference type="NCBI Taxonomy" id="32201"/>
    <lineage>
        <taxon>Eukaryota</taxon>
        <taxon>Viridiplantae</taxon>
        <taxon>Streptophyta</taxon>
        <taxon>Embryophyta</taxon>
        <taxon>Tracheophyta</taxon>
        <taxon>Spermatophyta</taxon>
        <taxon>Magnoliopsida</taxon>
        <taxon>eudicotyledons</taxon>
        <taxon>Gunneridae</taxon>
        <taxon>Pentapetalae</taxon>
        <taxon>rosids</taxon>
        <taxon>fabids</taxon>
        <taxon>Fagales</taxon>
        <taxon>Juglandaceae</taxon>
        <taxon>Carya</taxon>
    </lineage>
</organism>
<name>A0A922AEG5_CARIL</name>